<reference evidence="3 4" key="3">
    <citation type="submission" date="2023-06" db="EMBL/GenBank/DDBJ databases">
        <authorList>
            <person name="Zeman M."/>
            <person name="Kubasova T."/>
            <person name="Jahodarova E."/>
            <person name="Nykrynova M."/>
            <person name="Rychlik I."/>
        </authorList>
    </citation>
    <scope>NUCLEOTIDE SEQUENCE [LARGE SCALE GENOMIC DNA]</scope>
    <source>
        <strain evidence="3 4">105_WCHN</strain>
    </source>
</reference>
<proteinExistence type="predicted"/>
<dbReference type="Proteomes" id="UP001529423">
    <property type="component" value="Unassembled WGS sequence"/>
</dbReference>
<reference evidence="3 4" key="2">
    <citation type="submission" date="2023-06" db="EMBL/GenBank/DDBJ databases">
        <title>Identification and characterization of horizontal gene transfer across gut microbiota members of farm animals based on homology search.</title>
        <authorList>
            <person name="Schwarzerova J."/>
            <person name="Nykrynova M."/>
            <person name="Jureckova K."/>
            <person name="Cejkova D."/>
            <person name="Rychlik I."/>
        </authorList>
    </citation>
    <scope>NUCLEOTIDE SEQUENCE [LARGE SCALE GENOMIC DNA]</scope>
    <source>
        <strain evidence="3 4">105_WCHN</strain>
    </source>
</reference>
<feature type="compositionally biased region" description="Low complexity" evidence="1">
    <location>
        <begin position="57"/>
        <end position="76"/>
    </location>
</feature>
<feature type="compositionally biased region" description="Basic and acidic residues" evidence="1">
    <location>
        <begin position="110"/>
        <end position="124"/>
    </location>
</feature>
<feature type="signal peptide" evidence="2">
    <location>
        <begin position="1"/>
        <end position="18"/>
    </location>
</feature>
<gene>
    <name evidence="3" type="ORF">QUW46_07835</name>
</gene>
<accession>A0ABT7VQQ8</accession>
<evidence type="ECO:0000313" key="3">
    <source>
        <dbReference type="EMBL" id="MDM8334476.1"/>
    </source>
</evidence>
<feature type="chain" id="PRO_5047020710" description="Lipoprotein" evidence="2">
    <location>
        <begin position="19"/>
        <end position="171"/>
    </location>
</feature>
<keyword evidence="2" id="KW-0732">Signal</keyword>
<sequence length="171" mass="18719">MKKMVLLCAAVLACGGLAGCGQHKDNSSAKISSLKAENSSLKAKKSSSHKVKHQRKSSSSSQSTNNNASSTAQTAKGNGSNGTQTAKSSNNGRNGNNDYKTSHPSTPDEYANHDSRNGDWHNDPELWADAQNNDNWQGSMYQNATPQMRYNYIEDNHDYWAARDPNYYNGQ</sequence>
<keyword evidence="4" id="KW-1185">Reference proteome</keyword>
<dbReference type="RefSeq" id="WP_289561026.1">
    <property type="nucleotide sequence ID" value="NZ_JAUDEO010000051.1"/>
</dbReference>
<feature type="compositionally biased region" description="Polar residues" evidence="1">
    <location>
        <begin position="130"/>
        <end position="140"/>
    </location>
</feature>
<evidence type="ECO:0000256" key="1">
    <source>
        <dbReference type="SAM" id="MobiDB-lite"/>
    </source>
</evidence>
<reference evidence="4" key="1">
    <citation type="submission" date="2023-06" db="EMBL/GenBank/DDBJ databases">
        <title>Identification and characterization of horizontal gene transfer across gut microbiota members of farm animals based on homology search.</title>
        <authorList>
            <person name="Zeman M."/>
            <person name="Kubasova T."/>
            <person name="Jahodarova E."/>
            <person name="Nykrynova M."/>
            <person name="Rychlik I."/>
        </authorList>
    </citation>
    <scope>NUCLEOTIDE SEQUENCE [LARGE SCALE GENOMIC DNA]</scope>
    <source>
        <strain evidence="4">105_WCHN</strain>
    </source>
</reference>
<name>A0ABT7VQQ8_9LACO</name>
<feature type="compositionally biased region" description="Low complexity" evidence="1">
    <location>
        <begin position="32"/>
        <end position="41"/>
    </location>
</feature>
<protein>
    <recommendedName>
        <fullName evidence="5">Lipoprotein</fullName>
    </recommendedName>
</protein>
<dbReference type="PROSITE" id="PS51257">
    <property type="entry name" value="PROKAR_LIPOPROTEIN"/>
    <property type="match status" value="1"/>
</dbReference>
<feature type="region of interest" description="Disordered" evidence="1">
    <location>
        <begin position="22"/>
        <end position="140"/>
    </location>
</feature>
<evidence type="ECO:0000313" key="4">
    <source>
        <dbReference type="Proteomes" id="UP001529423"/>
    </source>
</evidence>
<organism evidence="3 4">
    <name type="scientific">Limosilactobacillus panis</name>
    <dbReference type="NCBI Taxonomy" id="47493"/>
    <lineage>
        <taxon>Bacteria</taxon>
        <taxon>Bacillati</taxon>
        <taxon>Bacillota</taxon>
        <taxon>Bacilli</taxon>
        <taxon>Lactobacillales</taxon>
        <taxon>Lactobacillaceae</taxon>
        <taxon>Limosilactobacillus</taxon>
    </lineage>
</organism>
<dbReference type="EMBL" id="JAUDEO010000051">
    <property type="protein sequence ID" value="MDM8334476.1"/>
    <property type="molecule type" value="Genomic_DNA"/>
</dbReference>
<comment type="caution">
    <text evidence="3">The sequence shown here is derived from an EMBL/GenBank/DDBJ whole genome shotgun (WGS) entry which is preliminary data.</text>
</comment>
<evidence type="ECO:0000256" key="2">
    <source>
        <dbReference type="SAM" id="SignalP"/>
    </source>
</evidence>
<feature type="compositionally biased region" description="Polar residues" evidence="1">
    <location>
        <begin position="77"/>
        <end position="105"/>
    </location>
</feature>
<evidence type="ECO:0008006" key="5">
    <source>
        <dbReference type="Google" id="ProtNLM"/>
    </source>
</evidence>
<feature type="compositionally biased region" description="Basic residues" evidence="1">
    <location>
        <begin position="42"/>
        <end position="56"/>
    </location>
</feature>